<dbReference type="Proteomes" id="UP000694724">
    <property type="component" value="Unplaced"/>
</dbReference>
<reference evidence="1 2" key="1">
    <citation type="submission" date="2017-08" db="EMBL/GenBank/DDBJ databases">
        <title>USMARCv1.0.</title>
        <authorList>
            <person name="Hannum G.I."/>
            <person name="Koren S."/>
            <person name="Schroeder S.G."/>
            <person name="Chin S.C."/>
            <person name="Nonneman D.J."/>
            <person name="Becker S.A."/>
            <person name="Rosen B.D."/>
            <person name="Bickhart D.M."/>
            <person name="Putnam N.H."/>
            <person name="Green R.E."/>
            <person name="Tuggle C.K."/>
            <person name="Liu H."/>
            <person name="Rohrer G.A."/>
            <person name="Warr A."/>
            <person name="Hall R."/>
            <person name="Kim K."/>
            <person name="Hume D.A."/>
            <person name="Talbot R."/>
            <person name="Chow W."/>
            <person name="Howe K."/>
            <person name="Schwartz A.S."/>
            <person name="Watson M."/>
            <person name="Archibald A.L."/>
            <person name="Phillippy A.M."/>
            <person name="Smith T.P.L."/>
        </authorList>
    </citation>
    <scope>NUCLEOTIDE SEQUENCE [LARGE SCALE GENOMIC DNA]</scope>
</reference>
<accession>A0A4X1SJR3</accession>
<proteinExistence type="predicted"/>
<dbReference type="Gene3D" id="3.40.50.1000">
    <property type="entry name" value="HAD superfamily/HAD-like"/>
    <property type="match status" value="1"/>
</dbReference>
<sequence>KQSSLKIEFPQSGNGDRLECQGVEAQKLLLGQSAEGDIPELVDGHFDTNTGHKVEGKSYRKIANSIGYSTSNILFLKDVTQEASAAEESDVHVATVVRDLATRDQQTTHNVSQAAHLGALTKWAR</sequence>
<organism evidence="1 2">
    <name type="scientific">Sus scrofa</name>
    <name type="common">Pig</name>
    <dbReference type="NCBI Taxonomy" id="9823"/>
    <lineage>
        <taxon>Eukaryota</taxon>
        <taxon>Metazoa</taxon>
        <taxon>Chordata</taxon>
        <taxon>Craniata</taxon>
        <taxon>Vertebrata</taxon>
        <taxon>Euteleostomi</taxon>
        <taxon>Mammalia</taxon>
        <taxon>Eutheria</taxon>
        <taxon>Laurasiatheria</taxon>
        <taxon>Artiodactyla</taxon>
        <taxon>Suina</taxon>
        <taxon>Suidae</taxon>
        <taxon>Sus</taxon>
    </lineage>
</organism>
<dbReference type="PANTHER" id="PTHR20371">
    <property type="entry name" value="ENOLASE-PHOSPHATASE E1"/>
    <property type="match status" value="1"/>
</dbReference>
<dbReference type="Ensembl" id="ENSSSCT00030028145.1">
    <property type="protein sequence ID" value="ENSSSCP00030012595.1"/>
    <property type="gene ID" value="ENSSSCG00030020357.1"/>
</dbReference>
<dbReference type="InterPro" id="IPR036412">
    <property type="entry name" value="HAD-like_sf"/>
</dbReference>
<reference evidence="1" key="2">
    <citation type="submission" date="2025-05" db="UniProtKB">
        <authorList>
            <consortium name="Ensembl"/>
        </authorList>
    </citation>
    <scope>IDENTIFICATION</scope>
</reference>
<dbReference type="AlphaFoldDB" id="A0A4X1SJR3"/>
<evidence type="ECO:0000313" key="2">
    <source>
        <dbReference type="Proteomes" id="UP000314985"/>
    </source>
</evidence>
<dbReference type="Ensembl" id="ENSSSCT00070003234.1">
    <property type="protein sequence ID" value="ENSSSCP00070002677.1"/>
    <property type="gene ID" value="ENSSSCG00070001734.1"/>
</dbReference>
<dbReference type="InterPro" id="IPR023214">
    <property type="entry name" value="HAD_sf"/>
</dbReference>
<dbReference type="PANTHER" id="PTHR20371:SF1">
    <property type="entry name" value="ENOLASE-PHOSPHATASE E1"/>
    <property type="match status" value="1"/>
</dbReference>
<evidence type="ECO:0000313" key="1">
    <source>
        <dbReference type="Ensembl" id="ENSSSCP00070002677.1"/>
    </source>
</evidence>
<dbReference type="Ensembl" id="ENSSSCT00055015864.1">
    <property type="protein sequence ID" value="ENSSSCP00055012475.1"/>
    <property type="gene ID" value="ENSSSCG00055008138.1"/>
</dbReference>
<dbReference type="Proteomes" id="UP000694570">
    <property type="component" value="Unplaced"/>
</dbReference>
<dbReference type="SUPFAM" id="SSF56784">
    <property type="entry name" value="HAD-like"/>
    <property type="match status" value="1"/>
</dbReference>
<dbReference type="Proteomes" id="UP000314985">
    <property type="component" value="Chromosome 6"/>
</dbReference>
<name>A0A4X1SJR3_PIG</name>
<protein>
    <submittedName>
        <fullName evidence="1">Uncharacterized protein</fullName>
    </submittedName>
</protein>